<gene>
    <name evidence="2" type="ORF">OU798_02015</name>
</gene>
<evidence type="ECO:0000313" key="2">
    <source>
        <dbReference type="EMBL" id="MCY1719100.1"/>
    </source>
</evidence>
<keyword evidence="3" id="KW-1185">Reference proteome</keyword>
<comment type="caution">
    <text evidence="2">The sequence shown here is derived from an EMBL/GenBank/DDBJ whole genome shotgun (WGS) entry which is preliminary data.</text>
</comment>
<feature type="signal peptide" evidence="1">
    <location>
        <begin position="1"/>
        <end position="20"/>
    </location>
</feature>
<organism evidence="2 3">
    <name type="scientific">Draconibacterium aestuarii</name>
    <dbReference type="NCBI Taxonomy" id="2998507"/>
    <lineage>
        <taxon>Bacteria</taxon>
        <taxon>Pseudomonadati</taxon>
        <taxon>Bacteroidota</taxon>
        <taxon>Bacteroidia</taxon>
        <taxon>Marinilabiliales</taxon>
        <taxon>Prolixibacteraceae</taxon>
        <taxon>Draconibacterium</taxon>
    </lineage>
</organism>
<sequence>MYKKICNILILGLIPVLAFAQDKLTINLETVGSVASEDKLMPHYQYANNWGIMSFDQASHFLLIGELSYRLAAHKNFSLKAGVSGVVKDRTDESFLHQAYLRGKAFQVIDFSIGKEAFTPVSYNDRLTMGGFLINSNARPIPKVTLGIYDYLPLPFLNNKVEIRGGITHGWLNDNRTVGGQGNSADNTLLHEKWAYARLGKAKIQPYAGLVHSSIYGGTRPDGTKIPIDFWPTFFAKGSEKIGGGEANNAAGAHEGFWDFGVYAKTNWGNLQLYWQKPFNDGSGMCLNKMNNRDFKIGGILQIKESKLVKNISLEVLRTDYQSGSGIPDPLFPAGHPKEGQMLNLREVKDYDAFMLENFNLTTSGWSRDDVVHYFQQEFNNGQKYGGRDDYNNNGTYYNGWAYHGQSFGLPLYHSQAQLERYAPEWQSNTKVFFKNTRIRAFHIGIDGDLGKGFSYLLKSTYSKNYGSYSEQYTRRYSSVEKDDYLFKGAKNQVYSNLELNYQCKKLQNLNLKSSFSFDRGELYNSCGITLGVRYNFL</sequence>
<keyword evidence="1" id="KW-0732">Signal</keyword>
<dbReference type="AlphaFoldDB" id="A0A9X3J5Z2"/>
<evidence type="ECO:0000256" key="1">
    <source>
        <dbReference type="SAM" id="SignalP"/>
    </source>
</evidence>
<dbReference type="Proteomes" id="UP001145087">
    <property type="component" value="Unassembled WGS sequence"/>
</dbReference>
<feature type="chain" id="PRO_5040944794" description="Capsule assembly protein Wzi" evidence="1">
    <location>
        <begin position="21"/>
        <end position="538"/>
    </location>
</feature>
<dbReference type="EMBL" id="JAPOHD010000005">
    <property type="protein sequence ID" value="MCY1719100.1"/>
    <property type="molecule type" value="Genomic_DNA"/>
</dbReference>
<proteinExistence type="predicted"/>
<reference evidence="2" key="1">
    <citation type="submission" date="2022-11" db="EMBL/GenBank/DDBJ databases">
        <title>Marilongibacter aestuarii gen. nov., sp. nov., isolated from tidal flat sediment.</title>
        <authorList>
            <person name="Jiayan W."/>
        </authorList>
    </citation>
    <scope>NUCLEOTIDE SEQUENCE</scope>
    <source>
        <strain evidence="2">Z1-6</strain>
    </source>
</reference>
<name>A0A9X3J5Z2_9BACT</name>
<protein>
    <recommendedName>
        <fullName evidence="4">Capsule assembly protein Wzi</fullName>
    </recommendedName>
</protein>
<dbReference type="Gene3D" id="2.40.160.130">
    <property type="entry name" value="Capsule assembly protein Wzi"/>
    <property type="match status" value="1"/>
</dbReference>
<evidence type="ECO:0008006" key="4">
    <source>
        <dbReference type="Google" id="ProtNLM"/>
    </source>
</evidence>
<evidence type="ECO:0000313" key="3">
    <source>
        <dbReference type="Proteomes" id="UP001145087"/>
    </source>
</evidence>
<dbReference type="InterPro" id="IPR038636">
    <property type="entry name" value="Wzi_sf"/>
</dbReference>
<dbReference type="RefSeq" id="WP_343331437.1">
    <property type="nucleotide sequence ID" value="NZ_JAPOHD010000005.1"/>
</dbReference>
<accession>A0A9X3J5Z2</accession>